<evidence type="ECO:0000256" key="3">
    <source>
        <dbReference type="ARBA" id="ARBA00023295"/>
    </source>
</evidence>
<reference evidence="5" key="1">
    <citation type="submission" date="2023-07" db="EMBL/GenBank/DDBJ databases">
        <title>30 novel species of actinomycetes from the DSMZ collection.</title>
        <authorList>
            <person name="Nouioui I."/>
        </authorList>
    </citation>
    <scope>NUCLEOTIDE SEQUENCE [LARGE SCALE GENOMIC DNA]</scope>
    <source>
        <strain evidence="5">DSM 44938</strain>
    </source>
</reference>
<name>A0ABU2MQN7_9ACTN</name>
<protein>
    <recommendedName>
        <fullName evidence="6">Alpha-galactosidase</fullName>
    </recommendedName>
</protein>
<organism evidence="4 5">
    <name type="scientific">Streptomyces litchfieldiae</name>
    <dbReference type="NCBI Taxonomy" id="3075543"/>
    <lineage>
        <taxon>Bacteria</taxon>
        <taxon>Bacillati</taxon>
        <taxon>Actinomycetota</taxon>
        <taxon>Actinomycetes</taxon>
        <taxon>Kitasatosporales</taxon>
        <taxon>Streptomycetaceae</taxon>
        <taxon>Streptomyces</taxon>
    </lineage>
</organism>
<dbReference type="Pfam" id="PF16499">
    <property type="entry name" value="Melibiase_2"/>
    <property type="match status" value="1"/>
</dbReference>
<comment type="caution">
    <text evidence="4">The sequence shown here is derived from an EMBL/GenBank/DDBJ whole genome shotgun (WGS) entry which is preliminary data.</text>
</comment>
<evidence type="ECO:0000256" key="2">
    <source>
        <dbReference type="ARBA" id="ARBA00022801"/>
    </source>
</evidence>
<dbReference type="Proteomes" id="UP001183246">
    <property type="component" value="Unassembled WGS sequence"/>
</dbReference>
<proteinExistence type="inferred from homology"/>
<evidence type="ECO:0000313" key="5">
    <source>
        <dbReference type="Proteomes" id="UP001183246"/>
    </source>
</evidence>
<evidence type="ECO:0008006" key="6">
    <source>
        <dbReference type="Google" id="ProtNLM"/>
    </source>
</evidence>
<keyword evidence="5" id="KW-1185">Reference proteome</keyword>
<keyword evidence="3" id="KW-0326">Glycosidase</keyword>
<dbReference type="EMBL" id="JAVREL010000007">
    <property type="protein sequence ID" value="MDT0343855.1"/>
    <property type="molecule type" value="Genomic_DNA"/>
</dbReference>
<sequence>MRRQRRTCTGFPGRLGHEETDAQTFANWGVDYLKCDN</sequence>
<dbReference type="Gene3D" id="3.20.20.70">
    <property type="entry name" value="Aldolase class I"/>
    <property type="match status" value="1"/>
</dbReference>
<comment type="similarity">
    <text evidence="1">Belongs to the glycosyl hydrolase 27 family.</text>
</comment>
<evidence type="ECO:0000256" key="1">
    <source>
        <dbReference type="ARBA" id="ARBA00009743"/>
    </source>
</evidence>
<dbReference type="RefSeq" id="WP_311705091.1">
    <property type="nucleotide sequence ID" value="NZ_JAVREL010000007.1"/>
</dbReference>
<evidence type="ECO:0000313" key="4">
    <source>
        <dbReference type="EMBL" id="MDT0343855.1"/>
    </source>
</evidence>
<gene>
    <name evidence="4" type="ORF">RM590_14705</name>
</gene>
<dbReference type="InterPro" id="IPR017853">
    <property type="entry name" value="GH"/>
</dbReference>
<dbReference type="SUPFAM" id="SSF51445">
    <property type="entry name" value="(Trans)glycosidases"/>
    <property type="match status" value="1"/>
</dbReference>
<dbReference type="InterPro" id="IPR013785">
    <property type="entry name" value="Aldolase_TIM"/>
</dbReference>
<keyword evidence="2" id="KW-0378">Hydrolase</keyword>
<accession>A0ABU2MQN7</accession>
<dbReference type="InterPro" id="IPR002241">
    <property type="entry name" value="Glyco_hydro_27"/>
</dbReference>